<evidence type="ECO:0000256" key="2">
    <source>
        <dbReference type="SAM" id="SignalP"/>
    </source>
</evidence>
<comment type="caution">
    <text evidence="3">The sequence shown here is derived from an EMBL/GenBank/DDBJ whole genome shotgun (WGS) entry which is preliminary data.</text>
</comment>
<organism evidence="3 4">
    <name type="scientific">Novosphingobium mangrovi</name>
    <name type="common">ex Hu et al. 2023</name>
    <dbReference type="NCBI Taxonomy" id="2930094"/>
    <lineage>
        <taxon>Bacteria</taxon>
        <taxon>Pseudomonadati</taxon>
        <taxon>Pseudomonadota</taxon>
        <taxon>Alphaproteobacteria</taxon>
        <taxon>Sphingomonadales</taxon>
        <taxon>Sphingomonadaceae</taxon>
        <taxon>Novosphingobium</taxon>
    </lineage>
</organism>
<proteinExistence type="predicted"/>
<protein>
    <recommendedName>
        <fullName evidence="5">Lipoprotein</fullName>
    </recommendedName>
</protein>
<name>A0ABT0AI49_9SPHN</name>
<feature type="compositionally biased region" description="Acidic residues" evidence="1">
    <location>
        <begin position="229"/>
        <end position="240"/>
    </location>
</feature>
<evidence type="ECO:0000313" key="4">
    <source>
        <dbReference type="Proteomes" id="UP001162802"/>
    </source>
</evidence>
<dbReference type="EMBL" id="JALHAT010000069">
    <property type="protein sequence ID" value="MCJ1962883.1"/>
    <property type="molecule type" value="Genomic_DNA"/>
</dbReference>
<feature type="region of interest" description="Disordered" evidence="1">
    <location>
        <begin position="218"/>
        <end position="240"/>
    </location>
</feature>
<evidence type="ECO:0000256" key="1">
    <source>
        <dbReference type="SAM" id="MobiDB-lite"/>
    </source>
</evidence>
<feature type="compositionally biased region" description="Polar residues" evidence="1">
    <location>
        <begin position="218"/>
        <end position="228"/>
    </location>
</feature>
<reference evidence="3" key="1">
    <citation type="submission" date="2022-03" db="EMBL/GenBank/DDBJ databases">
        <title>Identification of a novel bacterium isolated from mangrove sediments.</title>
        <authorList>
            <person name="Pan X."/>
        </authorList>
    </citation>
    <scope>NUCLEOTIDE SEQUENCE</scope>
    <source>
        <strain evidence="3">B2637</strain>
    </source>
</reference>
<gene>
    <name evidence="3" type="ORF">MTR65_19550</name>
</gene>
<dbReference type="Proteomes" id="UP001162802">
    <property type="component" value="Unassembled WGS sequence"/>
</dbReference>
<dbReference type="RefSeq" id="WP_243803187.1">
    <property type="nucleotide sequence ID" value="NZ_JALHAT010000069.1"/>
</dbReference>
<evidence type="ECO:0008006" key="5">
    <source>
        <dbReference type="Google" id="ProtNLM"/>
    </source>
</evidence>
<keyword evidence="2" id="KW-0732">Signal</keyword>
<accession>A0ABT0AI49</accession>
<sequence length="240" mass="26407">MRKLSTALSILLATPAISCSTFQRQAAVAPISVVEAKVEFCAKMDEKYYSKELRKIYKPMCYNFTNHEEGAGDRKEYLINLMMIADNVCAKELRQLSANQRTVNATLSTTSTILSSAATVVSGGLADNILSGGATLLGATRDHINAEVYRKSTPELITMLIQADRELYATKLLSENRKITEALAIKAAGEYHLKCSYFHGLSLLEQAASAKAEELNKMTSGLNKGQNENLDDEDRQNDEN</sequence>
<feature type="chain" id="PRO_5045366118" description="Lipoprotein" evidence="2">
    <location>
        <begin position="27"/>
        <end position="240"/>
    </location>
</feature>
<feature type="signal peptide" evidence="2">
    <location>
        <begin position="1"/>
        <end position="26"/>
    </location>
</feature>
<evidence type="ECO:0000313" key="3">
    <source>
        <dbReference type="EMBL" id="MCJ1962883.1"/>
    </source>
</evidence>
<keyword evidence="4" id="KW-1185">Reference proteome</keyword>